<feature type="compositionally biased region" description="Basic and acidic residues" evidence="3">
    <location>
        <begin position="18"/>
        <end position="32"/>
    </location>
</feature>
<evidence type="ECO:0000256" key="3">
    <source>
        <dbReference type="SAM" id="MobiDB-lite"/>
    </source>
</evidence>
<dbReference type="Proteomes" id="UP000078240">
    <property type="component" value="Unassembled WGS sequence"/>
</dbReference>
<dbReference type="InterPro" id="IPR036259">
    <property type="entry name" value="MFS_trans_sf"/>
</dbReference>
<reference evidence="7 8" key="1">
    <citation type="submission" date="2016-02" db="EMBL/GenBank/DDBJ databases">
        <title>Biosynthesis of antibiotic leucinostatins and their inhibition on Phytophthora in bio-control Purpureocillium lilacinum.</title>
        <authorList>
            <person name="Wang G."/>
            <person name="Liu Z."/>
            <person name="Lin R."/>
            <person name="Li E."/>
            <person name="Mao Z."/>
            <person name="Ling J."/>
            <person name="Yin W."/>
            <person name="Xie B."/>
        </authorList>
    </citation>
    <scope>NUCLEOTIDE SEQUENCE [LARGE SCALE GENOMIC DNA]</scope>
    <source>
        <strain evidence="6">PLBJ-1</strain>
        <strain evidence="7">PLFJ-1</strain>
    </source>
</reference>
<accession>A0A179GT38</accession>
<dbReference type="InterPro" id="IPR011701">
    <property type="entry name" value="MFS"/>
</dbReference>
<evidence type="ECO:0000313" key="9">
    <source>
        <dbReference type="Proteomes" id="UP001287286"/>
    </source>
</evidence>
<dbReference type="InterPro" id="IPR050327">
    <property type="entry name" value="Proton-linked_MCT"/>
</dbReference>
<protein>
    <submittedName>
        <fullName evidence="7">Mfs monocarboxylate transporter protein</fullName>
    </submittedName>
</protein>
<name>A0A179GT38_PURLI</name>
<gene>
    <name evidence="5" type="ORF">Purlil1_8564</name>
    <name evidence="6" type="ORF">VFPBJ_09420</name>
    <name evidence="7" type="ORF">VFPFJ_09529</name>
</gene>
<dbReference type="GeneID" id="28891647"/>
<feature type="transmembrane region" description="Helical" evidence="4">
    <location>
        <begin position="376"/>
        <end position="396"/>
    </location>
</feature>
<evidence type="ECO:0000313" key="8">
    <source>
        <dbReference type="Proteomes" id="UP000078340"/>
    </source>
</evidence>
<dbReference type="AlphaFoldDB" id="A0A179GT38"/>
<feature type="region of interest" description="Disordered" evidence="3">
    <location>
        <begin position="1"/>
        <end position="60"/>
    </location>
</feature>
<comment type="similarity">
    <text evidence="2">Belongs to the major facilitator superfamily. Monocarboxylate porter (TC 2.A.1.13) family.</text>
</comment>
<feature type="transmembrane region" description="Helical" evidence="4">
    <location>
        <begin position="446"/>
        <end position="469"/>
    </location>
</feature>
<feature type="transmembrane region" description="Helical" evidence="4">
    <location>
        <begin position="343"/>
        <end position="364"/>
    </location>
</feature>
<comment type="caution">
    <text evidence="7">The sequence shown here is derived from an EMBL/GenBank/DDBJ whole genome shotgun (WGS) entry which is preliminary data.</text>
</comment>
<proteinExistence type="inferred from homology"/>
<feature type="transmembrane region" description="Helical" evidence="4">
    <location>
        <begin position="152"/>
        <end position="171"/>
    </location>
</feature>
<feature type="transmembrane region" description="Helical" evidence="4">
    <location>
        <begin position="110"/>
        <end position="132"/>
    </location>
</feature>
<feature type="transmembrane region" description="Helical" evidence="4">
    <location>
        <begin position="213"/>
        <end position="234"/>
    </location>
</feature>
<dbReference type="PANTHER" id="PTHR11360:SF156">
    <property type="entry name" value="MONOCARBOXYLATE TRANSPORTER, PUTATIVE (AFU_ORTHOLOGUE AFUA_4G14260)-RELATED"/>
    <property type="match status" value="1"/>
</dbReference>
<dbReference type="Pfam" id="PF07690">
    <property type="entry name" value="MFS_1"/>
    <property type="match status" value="1"/>
</dbReference>
<dbReference type="Proteomes" id="UP001287286">
    <property type="component" value="Unassembled WGS sequence"/>
</dbReference>
<feature type="transmembrane region" description="Helical" evidence="4">
    <location>
        <begin position="402"/>
        <end position="425"/>
    </location>
</feature>
<feature type="transmembrane region" description="Helical" evidence="4">
    <location>
        <begin position="177"/>
        <end position="201"/>
    </location>
</feature>
<feature type="transmembrane region" description="Helical" evidence="4">
    <location>
        <begin position="246"/>
        <end position="265"/>
    </location>
</feature>
<keyword evidence="4" id="KW-1133">Transmembrane helix</keyword>
<dbReference type="GO" id="GO:0016020">
    <property type="term" value="C:membrane"/>
    <property type="evidence" value="ECO:0007669"/>
    <property type="project" value="UniProtKB-SubCell"/>
</dbReference>
<feature type="compositionally biased region" description="Basic and acidic residues" evidence="3">
    <location>
        <begin position="43"/>
        <end position="60"/>
    </location>
</feature>
<dbReference type="GO" id="GO:0022857">
    <property type="term" value="F:transmembrane transporter activity"/>
    <property type="evidence" value="ECO:0007669"/>
    <property type="project" value="InterPro"/>
</dbReference>
<organism evidence="7 8">
    <name type="scientific">Purpureocillium lilacinum</name>
    <name type="common">Paecilomyces lilacinus</name>
    <dbReference type="NCBI Taxonomy" id="33203"/>
    <lineage>
        <taxon>Eukaryota</taxon>
        <taxon>Fungi</taxon>
        <taxon>Dikarya</taxon>
        <taxon>Ascomycota</taxon>
        <taxon>Pezizomycotina</taxon>
        <taxon>Sordariomycetes</taxon>
        <taxon>Hypocreomycetidae</taxon>
        <taxon>Hypocreales</taxon>
        <taxon>Ophiocordycipitaceae</taxon>
        <taxon>Purpureocillium</taxon>
    </lineage>
</organism>
<feature type="compositionally biased region" description="Basic and acidic residues" evidence="3">
    <location>
        <begin position="277"/>
        <end position="289"/>
    </location>
</feature>
<dbReference type="EMBL" id="JAWRVI010000035">
    <property type="protein sequence ID" value="KAK4087045.1"/>
    <property type="molecule type" value="Genomic_DNA"/>
</dbReference>
<keyword evidence="4" id="KW-0812">Transmembrane</keyword>
<dbReference type="SUPFAM" id="SSF103473">
    <property type="entry name" value="MFS general substrate transporter"/>
    <property type="match status" value="1"/>
</dbReference>
<dbReference type="Gene3D" id="1.20.1250.20">
    <property type="entry name" value="MFS general substrate transporter like domains"/>
    <property type="match status" value="2"/>
</dbReference>
<feature type="region of interest" description="Disordered" evidence="3">
    <location>
        <begin position="271"/>
        <end position="296"/>
    </location>
</feature>
<reference evidence="5" key="2">
    <citation type="submission" date="2023-11" db="EMBL/GenBank/DDBJ databases">
        <authorList>
            <person name="Beijen E."/>
            <person name="Ohm R.A."/>
        </authorList>
    </citation>
    <scope>NUCLEOTIDE SEQUENCE</scope>
    <source>
        <strain evidence="5">CBS 150709</strain>
    </source>
</reference>
<reference evidence="5 9" key="3">
    <citation type="journal article" date="2024" name="Microbiol. Resour. Announc.">
        <title>Genome annotations for the ascomycete fungi Trichoderma harzianum, Trichoderma aggressivum, and Purpureocillium lilacinum.</title>
        <authorList>
            <person name="Beijen E.P.W."/>
            <person name="Ohm R.A."/>
        </authorList>
    </citation>
    <scope>NUCLEOTIDE SEQUENCE [LARGE SCALE GENOMIC DNA]</scope>
    <source>
        <strain evidence="5 9">CBS 150709</strain>
    </source>
</reference>
<dbReference type="EMBL" id="LSBI01000009">
    <property type="protein sequence ID" value="OAQ81074.1"/>
    <property type="molecule type" value="Genomic_DNA"/>
</dbReference>
<evidence type="ECO:0000256" key="2">
    <source>
        <dbReference type="ARBA" id="ARBA00006727"/>
    </source>
</evidence>
<sequence>MPRRDYNEEDDAVALRELPSELERHDDDDNGHQNRRHASSSENGHESDSHVEAETQARQRRESRKRALVLVGSAISQLPIWGFAMNYGIFQEYYASTLGTPALPLAGSPSATGIIGTTSNGVLYLSMPPLFLLLTARPSRHHRLSLARRRRLAALLGILLSCAAFLLASAARHVWHLVAAQGVLAALGAALLYSPLTLSLGECFSGGHNRNRAVAYGLTLSCKNVVGSACPFLLRALLDRCGFRATMWIWTGVTAVTSILAVALVPPTHPSRLGTDTTREDDHDDSHDHHSPRRRRPPMHFLRHATFYIYAIAIALQSSGYGIPQTYLNTYAHDVAHLSQTTATLLLTVFNGPGIIASLFFGYLTDNKRFPLSATSTMAIAGVSSALSALLFWGLAPPQSGSMALLVVFSATFGFFAGGYSATWGGVINELEGEAARRNEAIDTGLVYGLLNGARGVGYVSGGLVGVPLLKAGSGALSAASTFGYGTSYGPLIIFTGISSLFGGWGLLWKGVGKLSRHRMAPSTTVSH</sequence>
<dbReference type="KEGG" id="plj:28891647"/>
<evidence type="ECO:0000313" key="7">
    <source>
        <dbReference type="EMBL" id="OAQ81074.1"/>
    </source>
</evidence>
<evidence type="ECO:0000256" key="4">
    <source>
        <dbReference type="SAM" id="Phobius"/>
    </source>
</evidence>
<dbReference type="RefSeq" id="XP_018174918.1">
    <property type="nucleotide sequence ID" value="XM_018326598.1"/>
</dbReference>
<dbReference type="EMBL" id="LSBH01000008">
    <property type="protein sequence ID" value="OAQ75447.1"/>
    <property type="molecule type" value="Genomic_DNA"/>
</dbReference>
<keyword evidence="4" id="KW-0472">Membrane</keyword>
<dbReference type="PANTHER" id="PTHR11360">
    <property type="entry name" value="MONOCARBOXYLATE TRANSPORTER"/>
    <property type="match status" value="1"/>
</dbReference>
<dbReference type="Proteomes" id="UP000078340">
    <property type="component" value="Unassembled WGS sequence"/>
</dbReference>
<feature type="transmembrane region" description="Helical" evidence="4">
    <location>
        <begin position="67"/>
        <end position="90"/>
    </location>
</feature>
<evidence type="ECO:0000313" key="6">
    <source>
        <dbReference type="EMBL" id="OAQ75447.1"/>
    </source>
</evidence>
<evidence type="ECO:0000313" key="5">
    <source>
        <dbReference type="EMBL" id="KAK4087045.1"/>
    </source>
</evidence>
<feature type="transmembrane region" description="Helical" evidence="4">
    <location>
        <begin position="301"/>
        <end position="323"/>
    </location>
</feature>
<feature type="transmembrane region" description="Helical" evidence="4">
    <location>
        <begin position="489"/>
        <end position="509"/>
    </location>
</feature>
<dbReference type="OrthoDB" id="2213137at2759"/>
<comment type="subcellular location">
    <subcellularLocation>
        <location evidence="1">Membrane</location>
        <topology evidence="1">Multi-pass membrane protein</topology>
    </subcellularLocation>
</comment>
<dbReference type="OMA" id="FGCALIY"/>
<keyword evidence="9" id="KW-1185">Reference proteome</keyword>
<evidence type="ECO:0000256" key="1">
    <source>
        <dbReference type="ARBA" id="ARBA00004141"/>
    </source>
</evidence>